<dbReference type="AlphaFoldDB" id="A0A0W0VY80"/>
<accession>A0A0W0VY80</accession>
<dbReference type="PANTHER" id="PTHR43762:SF1">
    <property type="entry name" value="D-ARABINONO-1,4-LACTONE OXIDASE"/>
    <property type="match status" value="1"/>
</dbReference>
<evidence type="ECO:0000313" key="3">
    <source>
        <dbReference type="EMBL" id="KTD25007.1"/>
    </source>
</evidence>
<gene>
    <name evidence="3" type="ORF">Llan_0244</name>
</gene>
<dbReference type="PROSITE" id="PS51257">
    <property type="entry name" value="PROKAR_LIPOPROTEIN"/>
    <property type="match status" value="1"/>
</dbReference>
<evidence type="ECO:0000313" key="4">
    <source>
        <dbReference type="Proteomes" id="UP000054869"/>
    </source>
</evidence>
<name>A0A0W0VY80_9GAMM</name>
<dbReference type="InterPro" id="IPR010031">
    <property type="entry name" value="FAD_lactone_oxidase-like"/>
</dbReference>
<keyword evidence="4" id="KW-1185">Reference proteome</keyword>
<dbReference type="Gene3D" id="3.30.43.10">
    <property type="entry name" value="Uridine Diphospho-n-acetylenolpyruvylglucosamine Reductase, domain 2"/>
    <property type="match status" value="1"/>
</dbReference>
<dbReference type="GO" id="GO:0071949">
    <property type="term" value="F:FAD binding"/>
    <property type="evidence" value="ECO:0007669"/>
    <property type="project" value="InterPro"/>
</dbReference>
<dbReference type="Pfam" id="PF01565">
    <property type="entry name" value="FAD_binding_4"/>
    <property type="match status" value="1"/>
</dbReference>
<dbReference type="eggNOG" id="COG0277">
    <property type="taxonomic scope" value="Bacteria"/>
</dbReference>
<dbReference type="PROSITE" id="PS51387">
    <property type="entry name" value="FAD_PCMH"/>
    <property type="match status" value="1"/>
</dbReference>
<dbReference type="PATRIC" id="fig|45067.4.peg.256"/>
<dbReference type="Proteomes" id="UP000054869">
    <property type="component" value="Unassembled WGS sequence"/>
</dbReference>
<dbReference type="Gene3D" id="3.40.462.10">
    <property type="entry name" value="FAD-linked oxidases, C-terminal domain"/>
    <property type="match status" value="1"/>
</dbReference>
<comment type="caution">
    <text evidence="3">The sequence shown here is derived from an EMBL/GenBank/DDBJ whole genome shotgun (WGS) entry which is preliminary data.</text>
</comment>
<feature type="domain" description="FAD-binding PCMH-type" evidence="2">
    <location>
        <begin position="16"/>
        <end position="181"/>
    </location>
</feature>
<proteinExistence type="predicted"/>
<reference evidence="3 4" key="1">
    <citation type="submission" date="2015-11" db="EMBL/GenBank/DDBJ databases">
        <title>Genomic analysis of 38 Legionella species identifies large and diverse effector repertoires.</title>
        <authorList>
            <person name="Burstein D."/>
            <person name="Amaro F."/>
            <person name="Zusman T."/>
            <person name="Lifshitz Z."/>
            <person name="Cohen O."/>
            <person name="Gilbert J.A."/>
            <person name="Pupko T."/>
            <person name="Shuman H.A."/>
            <person name="Segal G."/>
        </authorList>
    </citation>
    <scope>NUCLEOTIDE SEQUENCE [LARGE SCALE GENOMIC DNA]</scope>
    <source>
        <strain evidence="3 4">ATCC 49751</strain>
    </source>
</reference>
<keyword evidence="1" id="KW-0274">FAD</keyword>
<dbReference type="InterPro" id="IPR006094">
    <property type="entry name" value="Oxid_FAD_bind_N"/>
</dbReference>
<organism evidence="3 4">
    <name type="scientific">Legionella lansingensis</name>
    <dbReference type="NCBI Taxonomy" id="45067"/>
    <lineage>
        <taxon>Bacteria</taxon>
        <taxon>Pseudomonadati</taxon>
        <taxon>Pseudomonadota</taxon>
        <taxon>Gammaproteobacteria</taxon>
        <taxon>Legionellales</taxon>
        <taxon>Legionellaceae</taxon>
        <taxon>Legionella</taxon>
    </lineage>
</organism>
<dbReference type="PANTHER" id="PTHR43762">
    <property type="entry name" value="L-GULONOLACTONE OXIDASE"/>
    <property type="match status" value="1"/>
</dbReference>
<evidence type="ECO:0000256" key="1">
    <source>
        <dbReference type="ARBA" id="ARBA00022827"/>
    </source>
</evidence>
<dbReference type="EMBL" id="LNYI01000005">
    <property type="protein sequence ID" value="KTD25007.1"/>
    <property type="molecule type" value="Genomic_DNA"/>
</dbReference>
<dbReference type="RefSeq" id="WP_231950207.1">
    <property type="nucleotide sequence ID" value="NZ_CAAAJD010000035.1"/>
</dbReference>
<keyword evidence="1" id="KW-0285">Flavoprotein</keyword>
<sequence length="430" mass="48432">MKMPSSTKKLSNFTNAIQTSASCVRPENEEQITTVFLDSDGLLARGNGSSYGDCCVNHEGIIVDTTRLNHLLSFDPETGILIAQGGVTFADLFAVDSSYVPPVIPGTLRATLAGGVANDVHGKNNHQAGSFGHHIEWIDLQLENQAFRCSAKENKQLFYATIGGLGLTGIIKRLAIRMRNSSHFVVTETEKYFEWQSLLERMQSHGPNYDYQVAWVDLLNDQCRALLSLANHIETGQPKSRYHFSIPRLPCRLIYNWNMRWFNRYYFSTFPTQKRVLPLPYFNNPLDAIQNWNRLYGRKGLIQFQGVFGVSEALQTIHQCLAIIRNAKATPTLAVLKYFTQPGKGLLSFPQPGFTLAVDFINNPQAHTAIRAINACITDVEGKSYLAKDLLLTQEQFYRQYPNHQAFINVLSHYKSPMCSDLSRRLGITS</sequence>
<dbReference type="SUPFAM" id="SSF56176">
    <property type="entry name" value="FAD-binding/transporter-associated domain-like"/>
    <property type="match status" value="1"/>
</dbReference>
<dbReference type="STRING" id="45067.Llan_0244"/>
<evidence type="ECO:0000259" key="2">
    <source>
        <dbReference type="PROSITE" id="PS51387"/>
    </source>
</evidence>
<dbReference type="InterPro" id="IPR016170">
    <property type="entry name" value="Cytok_DH_C_sf"/>
</dbReference>
<dbReference type="InterPro" id="IPR016169">
    <property type="entry name" value="FAD-bd_PCMH_sub2"/>
</dbReference>
<dbReference type="InterPro" id="IPR036318">
    <property type="entry name" value="FAD-bd_PCMH-like_sf"/>
</dbReference>
<dbReference type="Gene3D" id="3.30.465.10">
    <property type="match status" value="1"/>
</dbReference>
<dbReference type="InterPro" id="IPR016166">
    <property type="entry name" value="FAD-bd_PCMH"/>
</dbReference>
<dbReference type="GO" id="GO:0016899">
    <property type="term" value="F:oxidoreductase activity, acting on the CH-OH group of donors, oxygen as acceptor"/>
    <property type="evidence" value="ECO:0007669"/>
    <property type="project" value="InterPro"/>
</dbReference>
<protein>
    <recommendedName>
        <fullName evidence="2">FAD-binding PCMH-type domain-containing protein</fullName>
    </recommendedName>
</protein>
<dbReference type="InterPro" id="IPR016167">
    <property type="entry name" value="FAD-bd_PCMH_sub1"/>
</dbReference>